<comment type="caution">
    <text evidence="2">The sequence shown here is derived from an EMBL/GenBank/DDBJ whole genome shotgun (WGS) entry which is preliminary data.</text>
</comment>
<accession>A0A5J5EGY9</accession>
<dbReference type="OrthoDB" id="5412732at2759"/>
<keyword evidence="3" id="KW-1185">Reference proteome</keyword>
<evidence type="ECO:0000313" key="2">
    <source>
        <dbReference type="EMBL" id="KAA8894206.1"/>
    </source>
</evidence>
<evidence type="ECO:0000256" key="1">
    <source>
        <dbReference type="SAM" id="MobiDB-lite"/>
    </source>
</evidence>
<name>A0A5J5EGY9_9PEZI</name>
<dbReference type="EMBL" id="VXIS01000357">
    <property type="protein sequence ID" value="KAA8894206.1"/>
    <property type="molecule type" value="Genomic_DNA"/>
</dbReference>
<gene>
    <name evidence="2" type="ORF">FN846DRAFT_975359</name>
</gene>
<evidence type="ECO:0000313" key="3">
    <source>
        <dbReference type="Proteomes" id="UP000326924"/>
    </source>
</evidence>
<reference evidence="2 3" key="1">
    <citation type="submission" date="2019-09" db="EMBL/GenBank/DDBJ databases">
        <title>Draft genome of the ectomycorrhizal ascomycete Sphaerosporella brunnea.</title>
        <authorList>
            <consortium name="DOE Joint Genome Institute"/>
            <person name="Benucci G.M."/>
            <person name="Marozzi G."/>
            <person name="Antonielli L."/>
            <person name="Sanchez S."/>
            <person name="Marco P."/>
            <person name="Wang X."/>
            <person name="Falini L.B."/>
            <person name="Barry K."/>
            <person name="Haridas S."/>
            <person name="Lipzen A."/>
            <person name="Labutti K."/>
            <person name="Grigoriev I.V."/>
            <person name="Murat C."/>
            <person name="Martin F."/>
            <person name="Albertini E."/>
            <person name="Donnini D."/>
            <person name="Bonito G."/>
        </authorList>
    </citation>
    <scope>NUCLEOTIDE SEQUENCE [LARGE SCALE GENOMIC DNA]</scope>
    <source>
        <strain evidence="2 3">Sb_GMNB300</strain>
    </source>
</reference>
<proteinExistence type="predicted"/>
<dbReference type="InParanoid" id="A0A5J5EGY9"/>
<dbReference type="Proteomes" id="UP000326924">
    <property type="component" value="Unassembled WGS sequence"/>
</dbReference>
<organism evidence="2 3">
    <name type="scientific">Sphaerosporella brunnea</name>
    <dbReference type="NCBI Taxonomy" id="1250544"/>
    <lineage>
        <taxon>Eukaryota</taxon>
        <taxon>Fungi</taxon>
        <taxon>Dikarya</taxon>
        <taxon>Ascomycota</taxon>
        <taxon>Pezizomycotina</taxon>
        <taxon>Pezizomycetes</taxon>
        <taxon>Pezizales</taxon>
        <taxon>Pyronemataceae</taxon>
        <taxon>Sphaerosporella</taxon>
    </lineage>
</organism>
<sequence>MPATTLPVALPNKSLKASPSIPPPPGCTLPPPPPRGAAGCKLPPAAPPPRTPFGGGGPAKSHQTGTIEHHWNDLPTSFLPTSRSTSPLPPRTGESGDTAQVLAEHFDALVARLFAADTPGALQEREKKAALERVRRTAVTDAQKRELAEVLDAVLEGREKPEWGREQVVRFITRNPGVAGWAIGIRRGVEGVKL</sequence>
<protein>
    <submittedName>
        <fullName evidence="2">Uncharacterized protein</fullName>
    </submittedName>
</protein>
<feature type="region of interest" description="Disordered" evidence="1">
    <location>
        <begin position="1"/>
        <end position="65"/>
    </location>
</feature>
<feature type="compositionally biased region" description="Pro residues" evidence="1">
    <location>
        <begin position="20"/>
        <end position="35"/>
    </location>
</feature>
<dbReference type="AlphaFoldDB" id="A0A5J5EGY9"/>